<evidence type="ECO:0008006" key="4">
    <source>
        <dbReference type="Google" id="ProtNLM"/>
    </source>
</evidence>
<gene>
    <name evidence="2" type="ORF">SAMN05428642_1203</name>
</gene>
<feature type="chain" id="PRO_5013086157" description="Lipocalin-like domain-containing protein" evidence="1">
    <location>
        <begin position="21"/>
        <end position="139"/>
    </location>
</feature>
<dbReference type="Proteomes" id="UP000182544">
    <property type="component" value="Unassembled WGS sequence"/>
</dbReference>
<keyword evidence="3" id="KW-1185">Reference proteome</keyword>
<proteinExistence type="predicted"/>
<name>A0A1K2IST9_9FLAO</name>
<dbReference type="AlphaFoldDB" id="A0A1K2IST9"/>
<keyword evidence="1" id="KW-0732">Signal</keyword>
<feature type="signal peptide" evidence="1">
    <location>
        <begin position="1"/>
        <end position="20"/>
    </location>
</feature>
<evidence type="ECO:0000313" key="2">
    <source>
        <dbReference type="EMBL" id="SFZ95256.1"/>
    </source>
</evidence>
<evidence type="ECO:0000313" key="3">
    <source>
        <dbReference type="Proteomes" id="UP000182544"/>
    </source>
</evidence>
<accession>A0A1K2IST9</accession>
<organism evidence="2 3">
    <name type="scientific">Flaviramulus basaltis</name>
    <dbReference type="NCBI Taxonomy" id="369401"/>
    <lineage>
        <taxon>Bacteria</taxon>
        <taxon>Pseudomonadati</taxon>
        <taxon>Bacteroidota</taxon>
        <taxon>Flavobacteriia</taxon>
        <taxon>Flavobacteriales</taxon>
        <taxon>Flavobacteriaceae</taxon>
        <taxon>Flaviramulus</taxon>
    </lineage>
</organism>
<evidence type="ECO:0000256" key="1">
    <source>
        <dbReference type="SAM" id="SignalP"/>
    </source>
</evidence>
<reference evidence="2 3" key="1">
    <citation type="submission" date="2016-10" db="EMBL/GenBank/DDBJ databases">
        <authorList>
            <person name="de Groot N.N."/>
        </authorList>
    </citation>
    <scope>NUCLEOTIDE SEQUENCE [LARGE SCALE GENOMIC DNA]</scope>
    <source>
        <strain evidence="2 3">DSM 18180</strain>
    </source>
</reference>
<sequence length="139" mass="16122">MNYKNLILILTFLTFGLVSGQNQNAENINVRYLYGNDSEVWEVNKIEPNDRIILTKRLEYNSEYKELVTIFYWNGGLKVGYPKNSEKNDGETTPKIGMWKIDQSNRTLSTTISLGDFGNKFLILELNPNRLILIKLNKE</sequence>
<dbReference type="STRING" id="369401.SAMN05428642_1203"/>
<dbReference type="EMBL" id="FPKV01000020">
    <property type="protein sequence ID" value="SFZ95256.1"/>
    <property type="molecule type" value="Genomic_DNA"/>
</dbReference>
<protein>
    <recommendedName>
        <fullName evidence="4">Lipocalin-like domain-containing protein</fullName>
    </recommendedName>
</protein>